<evidence type="ECO:0000256" key="1">
    <source>
        <dbReference type="ARBA" id="ARBA00010118"/>
    </source>
</evidence>
<reference evidence="5 6" key="1">
    <citation type="submission" date="2024-03" db="EMBL/GenBank/DDBJ databases">
        <title>The Acrasis kona genome and developmental transcriptomes reveal deep origins of eukaryotic multicellular pathways.</title>
        <authorList>
            <person name="Sheikh S."/>
            <person name="Fu C.-J."/>
            <person name="Brown M.W."/>
            <person name="Baldauf S.L."/>
        </authorList>
    </citation>
    <scope>NUCLEOTIDE SEQUENCE [LARGE SCALE GENOMIC DNA]</scope>
    <source>
        <strain evidence="5 6">ATCC MYA-3509</strain>
    </source>
</reference>
<dbReference type="Proteomes" id="UP001431209">
    <property type="component" value="Unassembled WGS sequence"/>
</dbReference>
<dbReference type="GO" id="GO:0012505">
    <property type="term" value="C:endomembrane system"/>
    <property type="evidence" value="ECO:0007669"/>
    <property type="project" value="TreeGrafter"/>
</dbReference>
<accession>A0AAW2Z3E1</accession>
<evidence type="ECO:0000313" key="5">
    <source>
        <dbReference type="EMBL" id="KAL0483480.1"/>
    </source>
</evidence>
<comment type="similarity">
    <text evidence="1">Belongs to the glycosyltransferase 90 family.</text>
</comment>
<dbReference type="InterPro" id="IPR006598">
    <property type="entry name" value="CAP10"/>
</dbReference>
<feature type="transmembrane region" description="Helical" evidence="3">
    <location>
        <begin position="6"/>
        <end position="26"/>
    </location>
</feature>
<protein>
    <recommendedName>
        <fullName evidence="4">Glycosyl transferase CAP10 domain-containing protein</fullName>
    </recommendedName>
</protein>
<keyword evidence="6" id="KW-1185">Reference proteome</keyword>
<comment type="caution">
    <text evidence="5">The sequence shown here is derived from an EMBL/GenBank/DDBJ whole genome shotgun (WGS) entry which is preliminary data.</text>
</comment>
<keyword evidence="2" id="KW-0808">Transferase</keyword>
<dbReference type="EMBL" id="JAOPGA020000964">
    <property type="protein sequence ID" value="KAL0483480.1"/>
    <property type="molecule type" value="Genomic_DNA"/>
</dbReference>
<name>A0AAW2Z3E1_9EUKA</name>
<dbReference type="GO" id="GO:0046527">
    <property type="term" value="F:glucosyltransferase activity"/>
    <property type="evidence" value="ECO:0007669"/>
    <property type="project" value="TreeGrafter"/>
</dbReference>
<keyword evidence="3" id="KW-1133">Transmembrane helix</keyword>
<dbReference type="InterPro" id="IPR051091">
    <property type="entry name" value="O-Glucosyltr/Glycosyltrsf_90"/>
</dbReference>
<feature type="domain" description="Glycosyl transferase CAP10" evidence="4">
    <location>
        <begin position="180"/>
        <end position="422"/>
    </location>
</feature>
<dbReference type="PANTHER" id="PTHR12203:SF35">
    <property type="entry name" value="PROTEIN O-GLUCOSYLTRANSFERASE 1"/>
    <property type="match status" value="1"/>
</dbReference>
<keyword evidence="3" id="KW-0812">Transmembrane</keyword>
<evidence type="ECO:0000313" key="6">
    <source>
        <dbReference type="Proteomes" id="UP001431209"/>
    </source>
</evidence>
<dbReference type="AlphaFoldDB" id="A0AAW2Z3E1"/>
<evidence type="ECO:0000256" key="2">
    <source>
        <dbReference type="ARBA" id="ARBA00022679"/>
    </source>
</evidence>
<organism evidence="5 6">
    <name type="scientific">Acrasis kona</name>
    <dbReference type="NCBI Taxonomy" id="1008807"/>
    <lineage>
        <taxon>Eukaryota</taxon>
        <taxon>Discoba</taxon>
        <taxon>Heterolobosea</taxon>
        <taxon>Tetramitia</taxon>
        <taxon>Eutetramitia</taxon>
        <taxon>Acrasidae</taxon>
        <taxon>Acrasis</taxon>
    </lineage>
</organism>
<dbReference type="SMART" id="SM00672">
    <property type="entry name" value="CAP10"/>
    <property type="match status" value="1"/>
</dbReference>
<evidence type="ECO:0000259" key="4">
    <source>
        <dbReference type="SMART" id="SM00672"/>
    </source>
</evidence>
<evidence type="ECO:0000256" key="3">
    <source>
        <dbReference type="SAM" id="Phobius"/>
    </source>
</evidence>
<gene>
    <name evidence="5" type="ORF">AKO1_014743</name>
</gene>
<dbReference type="Pfam" id="PF05686">
    <property type="entry name" value="Glyco_transf_90"/>
    <property type="match status" value="1"/>
</dbReference>
<dbReference type="PANTHER" id="PTHR12203">
    <property type="entry name" value="KDEL LYS-ASP-GLU-LEU CONTAINING - RELATED"/>
    <property type="match status" value="1"/>
</dbReference>
<proteinExistence type="inferred from homology"/>
<sequence length="429" mass="49635">MLKATPVFKILIAVITITTTASLSYFTGRNHGRYWSLHHEKGDGLSDLTNFNKLLQAKQINPQQKTEKKMPSVFKQPTQYIGLDFDQKVPPCSCPLDSDTWKFDCGLYDPQISFDLAPFHGFNFTAPFFDTAFDMNTANLPPTYHFSIKDKVITMKGRQPYSAYHQQMLNMFDTANKMIGLPNVEFVMHLWDHTKVPRQDPVPTFTGTCKTTSSNDILLPYSYTWNKELDVEWHDKNCPKFSERTDKLFWRGGCTGPTIGFYKHVKPFYLRNRISLLSDQHPDLLDAGLTSDCTEGEPKIQSRSFVGEKDFCKYKYLLLLDGNTVSGRSQNLFRSGSVIFKPESPFYEHYYVGLKPYVHYIPVKEHLQDLVEQVRWANNNPDKVNEIAHNAKEFAKNHLNRKSVSCYIWRLLTRYAEQMAFTPRLLDPL</sequence>
<keyword evidence="3" id="KW-0472">Membrane</keyword>